<accession>A0A835TMP6</accession>
<proteinExistence type="predicted"/>
<evidence type="ECO:0000313" key="3">
    <source>
        <dbReference type="Proteomes" id="UP000650467"/>
    </source>
</evidence>
<name>A0A835TMP6_CHLIN</name>
<dbReference type="OrthoDB" id="551199at2759"/>
<organism evidence="2 3">
    <name type="scientific">Chlamydomonas incerta</name>
    <dbReference type="NCBI Taxonomy" id="51695"/>
    <lineage>
        <taxon>Eukaryota</taxon>
        <taxon>Viridiplantae</taxon>
        <taxon>Chlorophyta</taxon>
        <taxon>core chlorophytes</taxon>
        <taxon>Chlorophyceae</taxon>
        <taxon>CS clade</taxon>
        <taxon>Chlamydomonadales</taxon>
        <taxon>Chlamydomonadaceae</taxon>
        <taxon>Chlamydomonas</taxon>
    </lineage>
</organism>
<comment type="caution">
    <text evidence="2">The sequence shown here is derived from an EMBL/GenBank/DDBJ whole genome shotgun (WGS) entry which is preliminary data.</text>
</comment>
<feature type="region of interest" description="Disordered" evidence="1">
    <location>
        <begin position="206"/>
        <end position="230"/>
    </location>
</feature>
<dbReference type="Proteomes" id="UP000650467">
    <property type="component" value="Unassembled WGS sequence"/>
</dbReference>
<evidence type="ECO:0000313" key="2">
    <source>
        <dbReference type="EMBL" id="KAG2443524.1"/>
    </source>
</evidence>
<dbReference type="AlphaFoldDB" id="A0A835TMP6"/>
<sequence length="345" mass="37986">MQLRDATVQAAQAPQAAAAAGAAAHASGPRGTAHGSCRLPEDLRQKLLQTLQRVALCDFQLLEWMGRAVPWTATAARAMQQAADAASGNTARTEKPCVQGAQQVMQPAQLPQQQQRFLGTLPQRDEAGVIESLELAWAKQLHGWLLRQPGRRALSIDVLSAGLGAPGPVFKALGRKPYRCWQRHPQLWEYHKHPRGMSELRAVVPTHGGGTSSSAPAAGRHATRAAGGDELAPRDYRQLAQAEARYVRELYAFLIRHPEGFEARELTRHNMDVPAAILRERKISTFLKYYQHLGIFRINNPPLGAPPEPLTVWAVRGRRAEEALEEVFDRLVASGERRQMDGGGR</sequence>
<protein>
    <submittedName>
        <fullName evidence="2">Uncharacterized protein</fullName>
    </submittedName>
</protein>
<keyword evidence="3" id="KW-1185">Reference proteome</keyword>
<gene>
    <name evidence="2" type="ORF">HXX76_001876</name>
</gene>
<dbReference type="EMBL" id="JAEHOC010000003">
    <property type="protein sequence ID" value="KAG2443524.1"/>
    <property type="molecule type" value="Genomic_DNA"/>
</dbReference>
<reference evidence="2" key="1">
    <citation type="journal article" date="2020" name="bioRxiv">
        <title>Comparative genomics of Chlamydomonas.</title>
        <authorList>
            <person name="Craig R.J."/>
            <person name="Hasan A.R."/>
            <person name="Ness R.W."/>
            <person name="Keightley P.D."/>
        </authorList>
    </citation>
    <scope>NUCLEOTIDE SEQUENCE</scope>
    <source>
        <strain evidence="2">SAG 7.73</strain>
    </source>
</reference>
<feature type="compositionally biased region" description="Low complexity" evidence="1">
    <location>
        <begin position="212"/>
        <end position="228"/>
    </location>
</feature>
<evidence type="ECO:0000256" key="1">
    <source>
        <dbReference type="SAM" id="MobiDB-lite"/>
    </source>
</evidence>